<feature type="transmembrane region" description="Helical" evidence="5">
    <location>
        <begin position="183"/>
        <end position="204"/>
    </location>
</feature>
<dbReference type="PANTHER" id="PTHR23241:SF102">
    <property type="entry name" value="LD23009P"/>
    <property type="match status" value="1"/>
</dbReference>
<evidence type="ECO:0000256" key="2">
    <source>
        <dbReference type="ARBA" id="ARBA00022692"/>
    </source>
</evidence>
<keyword evidence="8" id="KW-1185">Reference proteome</keyword>
<name>A0AA38HMS8_9CUCU</name>
<feature type="transmembrane region" description="Helical" evidence="5">
    <location>
        <begin position="252"/>
        <end position="273"/>
    </location>
</feature>
<evidence type="ECO:0000256" key="3">
    <source>
        <dbReference type="ARBA" id="ARBA00022989"/>
    </source>
</evidence>
<dbReference type="Proteomes" id="UP001168821">
    <property type="component" value="Unassembled WGS sequence"/>
</dbReference>
<reference evidence="7" key="1">
    <citation type="journal article" date="2023" name="G3 (Bethesda)">
        <title>Whole genome assemblies of Zophobas morio and Tenebrio molitor.</title>
        <authorList>
            <person name="Kaur S."/>
            <person name="Stinson S.A."/>
            <person name="diCenzo G.C."/>
        </authorList>
    </citation>
    <scope>NUCLEOTIDE SEQUENCE</scope>
    <source>
        <strain evidence="7">QUZm001</strain>
    </source>
</reference>
<keyword evidence="3 5" id="KW-1133">Transmembrane helix</keyword>
<evidence type="ECO:0000256" key="5">
    <source>
        <dbReference type="SAM" id="Phobius"/>
    </source>
</evidence>
<dbReference type="GO" id="GO:0016020">
    <property type="term" value="C:membrane"/>
    <property type="evidence" value="ECO:0007669"/>
    <property type="project" value="UniProtKB-SubCell"/>
</dbReference>
<protein>
    <recommendedName>
        <fullName evidence="6">TMEM205-like domain-containing protein</fullName>
    </recommendedName>
</protein>
<keyword evidence="4 5" id="KW-0472">Membrane</keyword>
<evidence type="ECO:0000313" key="8">
    <source>
        <dbReference type="Proteomes" id="UP001168821"/>
    </source>
</evidence>
<dbReference type="PANTHER" id="PTHR23241">
    <property type="entry name" value="LATE EMBRYOGENESIS ABUNDANT PLANTS LEA-RELATED"/>
    <property type="match status" value="1"/>
</dbReference>
<feature type="transmembrane region" description="Helical" evidence="5">
    <location>
        <begin position="117"/>
        <end position="139"/>
    </location>
</feature>
<keyword evidence="2 5" id="KW-0812">Transmembrane</keyword>
<evidence type="ECO:0000256" key="1">
    <source>
        <dbReference type="ARBA" id="ARBA00004370"/>
    </source>
</evidence>
<comment type="caution">
    <text evidence="7">The sequence shown here is derived from an EMBL/GenBank/DDBJ whole genome shotgun (WGS) entry which is preliminary data.</text>
</comment>
<evidence type="ECO:0000259" key="6">
    <source>
        <dbReference type="Pfam" id="PF13664"/>
    </source>
</evidence>
<proteinExistence type="predicted"/>
<dbReference type="InterPro" id="IPR025423">
    <property type="entry name" value="TMEM205-like"/>
</dbReference>
<gene>
    <name evidence="7" type="ORF">Zmor_002962</name>
</gene>
<feature type="transmembrane region" description="Helical" evidence="5">
    <location>
        <begin position="80"/>
        <end position="97"/>
    </location>
</feature>
<evidence type="ECO:0000313" key="7">
    <source>
        <dbReference type="EMBL" id="KAJ3639612.1"/>
    </source>
</evidence>
<evidence type="ECO:0000256" key="4">
    <source>
        <dbReference type="ARBA" id="ARBA00023136"/>
    </source>
</evidence>
<dbReference type="AlphaFoldDB" id="A0AA38HMS8"/>
<dbReference type="Pfam" id="PF13664">
    <property type="entry name" value="DUF4149"/>
    <property type="match status" value="1"/>
</dbReference>
<feature type="transmembrane region" description="Helical" evidence="5">
    <location>
        <begin position="151"/>
        <end position="171"/>
    </location>
</feature>
<dbReference type="InterPro" id="IPR053009">
    <property type="entry name" value="Xanthocillin_Biosynth-Assoc"/>
</dbReference>
<organism evidence="7 8">
    <name type="scientific">Zophobas morio</name>
    <dbReference type="NCBI Taxonomy" id="2755281"/>
    <lineage>
        <taxon>Eukaryota</taxon>
        <taxon>Metazoa</taxon>
        <taxon>Ecdysozoa</taxon>
        <taxon>Arthropoda</taxon>
        <taxon>Hexapoda</taxon>
        <taxon>Insecta</taxon>
        <taxon>Pterygota</taxon>
        <taxon>Neoptera</taxon>
        <taxon>Endopterygota</taxon>
        <taxon>Coleoptera</taxon>
        <taxon>Polyphaga</taxon>
        <taxon>Cucujiformia</taxon>
        <taxon>Tenebrionidae</taxon>
        <taxon>Zophobas</taxon>
    </lineage>
</organism>
<comment type="subcellular location">
    <subcellularLocation>
        <location evidence="1">Membrane</location>
    </subcellularLocation>
</comment>
<accession>A0AA38HMS8</accession>
<feature type="domain" description="TMEM205-like" evidence="6">
    <location>
        <begin position="116"/>
        <end position="215"/>
    </location>
</feature>
<dbReference type="EMBL" id="JALNTZ010000010">
    <property type="protein sequence ID" value="KAJ3639612.1"/>
    <property type="molecule type" value="Genomic_DNA"/>
</dbReference>
<sequence length="281" mass="31856">MCVGKVASSDRLDGPFKAPRKNVMKNVEFINENGKVPYQEDILAVSTYYTKVTLVILNQWFKTFQDSIYYKILFHTTQPAHVITAIAVIMVSLMLIPSEKQTSLESPLWSLIYMGSFSAHFGAQLWMTFISGLSLYFALPRHTFGNVQKVLFPKYFLINSILSLITLYVFLRAHNYHLKSAEIAAQVAGMTLCFLIELVIRLYLTPPLLSLMTIKNRIEAQAGVGMEVGKLVPGNLLNCPHYMTVHKAFRKVHMTIAIGNLITMACTMFHLYYLSQKLCVL</sequence>